<keyword evidence="12" id="KW-1185">Reference proteome</keyword>
<evidence type="ECO:0000256" key="8">
    <source>
        <dbReference type="ARBA" id="ARBA00047417"/>
    </source>
</evidence>
<dbReference type="InterPro" id="IPR043138">
    <property type="entry name" value="GGT_lsub"/>
</dbReference>
<comment type="pathway">
    <text evidence="9">Sulfur metabolism; glutathione metabolism.</text>
</comment>
<dbReference type="InterPro" id="IPR055262">
    <property type="entry name" value="GGT_CS"/>
</dbReference>
<protein>
    <recommendedName>
        <fullName evidence="9">Glutathione hydrolase proenzyme</fullName>
        <ecNumber evidence="9">2.3.2.2</ecNumber>
        <ecNumber evidence="9">3.4.19.13</ecNumber>
    </recommendedName>
    <component>
        <recommendedName>
            <fullName evidence="9">Glutathione hydrolase large chain</fullName>
        </recommendedName>
    </component>
    <component>
        <recommendedName>
            <fullName evidence="9">Glutathione hydrolase small chain</fullName>
        </recommendedName>
    </component>
</protein>
<comment type="catalytic activity">
    <reaction evidence="1 9">
        <text>an S-substituted glutathione + H2O = an S-substituted L-cysteinylglycine + L-glutamate</text>
        <dbReference type="Rhea" id="RHEA:59468"/>
        <dbReference type="ChEBI" id="CHEBI:15377"/>
        <dbReference type="ChEBI" id="CHEBI:29985"/>
        <dbReference type="ChEBI" id="CHEBI:90779"/>
        <dbReference type="ChEBI" id="CHEBI:143103"/>
        <dbReference type="EC" id="3.4.19.13"/>
    </reaction>
</comment>
<evidence type="ECO:0000256" key="5">
    <source>
        <dbReference type="ARBA" id="ARBA00022801"/>
    </source>
</evidence>
<evidence type="ECO:0000256" key="2">
    <source>
        <dbReference type="ARBA" id="ARBA00001089"/>
    </source>
</evidence>
<gene>
    <name evidence="11" type="primary">ggt</name>
    <name evidence="11" type="ORF">ACFSOZ_38535</name>
</gene>
<dbReference type="EMBL" id="JBHUGZ010000032">
    <property type="protein sequence ID" value="MFD1988322.1"/>
    <property type="molecule type" value="Genomic_DNA"/>
</dbReference>
<dbReference type="Proteomes" id="UP001597405">
    <property type="component" value="Unassembled WGS sequence"/>
</dbReference>
<dbReference type="InterPro" id="IPR029055">
    <property type="entry name" value="Ntn_hydrolases_N"/>
</dbReference>
<comment type="PTM">
    <text evidence="9">Cleaved by autocatalysis into a large and a small subunit.</text>
</comment>
<dbReference type="PRINTS" id="PR01210">
    <property type="entry name" value="GGTRANSPTASE"/>
</dbReference>
<dbReference type="RefSeq" id="WP_379107137.1">
    <property type="nucleotide sequence ID" value="NZ_JBHUGZ010000032.1"/>
</dbReference>
<evidence type="ECO:0000256" key="7">
    <source>
        <dbReference type="ARBA" id="ARBA00023315"/>
    </source>
</evidence>
<dbReference type="Gene3D" id="1.10.246.130">
    <property type="match status" value="1"/>
</dbReference>
<evidence type="ECO:0000256" key="9">
    <source>
        <dbReference type="RuleBase" id="RU368036"/>
    </source>
</evidence>
<dbReference type="Gene3D" id="3.60.20.40">
    <property type="match status" value="1"/>
</dbReference>
<name>A0ABW4UL76_9HYPH</name>
<keyword evidence="7 9" id="KW-0012">Acyltransferase</keyword>
<dbReference type="Pfam" id="PF01019">
    <property type="entry name" value="G_glu_transpept"/>
    <property type="match status" value="1"/>
</dbReference>
<keyword evidence="9" id="KW-0317">Glutathione biosynthesis</keyword>
<dbReference type="GO" id="GO:0103068">
    <property type="term" value="F:leukotriene C4 gamma-glutamyl transferase activity"/>
    <property type="evidence" value="ECO:0007669"/>
    <property type="project" value="UniProtKB-EC"/>
</dbReference>
<keyword evidence="4 9" id="KW-0808">Transferase</keyword>
<dbReference type="EC" id="3.4.19.13" evidence="9"/>
<evidence type="ECO:0000256" key="10">
    <source>
        <dbReference type="SAM" id="SignalP"/>
    </source>
</evidence>
<evidence type="ECO:0000256" key="6">
    <source>
        <dbReference type="ARBA" id="ARBA00023145"/>
    </source>
</evidence>
<evidence type="ECO:0000313" key="12">
    <source>
        <dbReference type="Proteomes" id="UP001597405"/>
    </source>
</evidence>
<dbReference type="EC" id="2.3.2.2" evidence="9"/>
<evidence type="ECO:0000313" key="11">
    <source>
        <dbReference type="EMBL" id="MFD1988322.1"/>
    </source>
</evidence>
<proteinExistence type="inferred from homology"/>
<dbReference type="InterPro" id="IPR051792">
    <property type="entry name" value="GGT_bact"/>
</dbReference>
<keyword evidence="10" id="KW-0732">Signal</keyword>
<comment type="subunit">
    <text evidence="9">This enzyme consists of two polypeptide chains, which are synthesized in precursor form from a single polypeptide.</text>
</comment>
<reference evidence="12" key="1">
    <citation type="journal article" date="2019" name="Int. J. Syst. Evol. Microbiol.">
        <title>The Global Catalogue of Microorganisms (GCM) 10K type strain sequencing project: providing services to taxonomists for standard genome sequencing and annotation.</title>
        <authorList>
            <consortium name="The Broad Institute Genomics Platform"/>
            <consortium name="The Broad Institute Genome Sequencing Center for Infectious Disease"/>
            <person name="Wu L."/>
            <person name="Ma J."/>
        </authorList>
    </citation>
    <scope>NUCLEOTIDE SEQUENCE [LARGE SCALE GENOMIC DNA]</scope>
    <source>
        <strain evidence="12">CGMCC 1.16225</strain>
    </source>
</reference>
<dbReference type="NCBIfam" id="TIGR00066">
    <property type="entry name" value="g_glut_trans"/>
    <property type="match status" value="1"/>
</dbReference>
<dbReference type="SUPFAM" id="SSF56235">
    <property type="entry name" value="N-terminal nucleophile aminohydrolases (Ntn hydrolases)"/>
    <property type="match status" value="1"/>
</dbReference>
<dbReference type="PROSITE" id="PS00462">
    <property type="entry name" value="G_GLU_TRANSPEPTIDASE"/>
    <property type="match status" value="1"/>
</dbReference>
<dbReference type="PANTHER" id="PTHR43199:SF1">
    <property type="entry name" value="GLUTATHIONE HYDROLASE PROENZYME"/>
    <property type="match status" value="1"/>
</dbReference>
<dbReference type="InterPro" id="IPR000101">
    <property type="entry name" value="GGT_peptidase"/>
</dbReference>
<sequence>MPLTRRTLIAATLSFTFVLAPLTSVFAASPAPAKGEHGMVVTAQHLASEVGVEVLKKGGNAVDAAVAVGYALAVVYPNAGNIGGGGFMTIRFKDGKSTFLDFRERAPLAATKTMYLDKDGNPVKGASLNGYLAVGVPGSVAGLEMAREKYGKLSRQDLMAPAISYAKDGFILNQGDAASFAGSADRLAKDPAAAAIFLKPDGKPYGIGERLIQPDLAASLAAISEKGPDAFYKGAIADAIVKASGAKGGILAKPDFEQYAVRELKPVTCSYRGYEITSSPPPSSGGVIICEILNVLQGYPLSYLGAGSAETVHVMVEAMRYAYVDRNSALGDPDFVDNPVSKLLDKAYAKDIRDKIDPFRAGVSQDLMPKGFGESKETTHYSIVDDDGNAVAVTYTLNGSFGAGVVADGTGILLNNEMDDFTQKPGVPNLYGLVQGEANAIQPKKTPLSSMSPTVVAKDGKPFMVIGSPGGSRIITITLEAIINVIDHGMNIQEAIDAPRIHHQWLPDTVYIEPFGLSPDTEKLLAGMGYHLDLGDSTWGQAAGILVGGKSLAEIEKGGGARYNGAIDSRAASGEALGY</sequence>
<dbReference type="PANTHER" id="PTHR43199">
    <property type="entry name" value="GLUTATHIONE HYDROLASE"/>
    <property type="match status" value="1"/>
</dbReference>
<feature type="chain" id="PRO_5046401086" description="Glutathione hydrolase proenzyme" evidence="10">
    <location>
        <begin position="28"/>
        <end position="579"/>
    </location>
</feature>
<comment type="catalytic activity">
    <reaction evidence="2 9">
        <text>glutathione + H2O = L-cysteinylglycine + L-glutamate</text>
        <dbReference type="Rhea" id="RHEA:28807"/>
        <dbReference type="ChEBI" id="CHEBI:15377"/>
        <dbReference type="ChEBI" id="CHEBI:29985"/>
        <dbReference type="ChEBI" id="CHEBI:57925"/>
        <dbReference type="ChEBI" id="CHEBI:61694"/>
        <dbReference type="EC" id="3.4.19.13"/>
    </reaction>
</comment>
<accession>A0ABW4UL76</accession>
<organism evidence="11 12">
    <name type="scientific">Mesorhizobium newzealandense</name>
    <dbReference type="NCBI Taxonomy" id="1300302"/>
    <lineage>
        <taxon>Bacteria</taxon>
        <taxon>Pseudomonadati</taxon>
        <taxon>Pseudomonadota</taxon>
        <taxon>Alphaproteobacteria</taxon>
        <taxon>Hyphomicrobiales</taxon>
        <taxon>Phyllobacteriaceae</taxon>
        <taxon>Mesorhizobium</taxon>
    </lineage>
</organism>
<keyword evidence="6 9" id="KW-0865">Zymogen</keyword>
<dbReference type="InterPro" id="IPR043137">
    <property type="entry name" value="GGT_ssub_C"/>
</dbReference>
<evidence type="ECO:0000256" key="3">
    <source>
        <dbReference type="ARBA" id="ARBA00009381"/>
    </source>
</evidence>
<evidence type="ECO:0000256" key="1">
    <source>
        <dbReference type="ARBA" id="ARBA00001049"/>
    </source>
</evidence>
<comment type="catalytic activity">
    <reaction evidence="8 9">
        <text>an N-terminal (5-L-glutamyl)-[peptide] + an alpha-amino acid = 5-L-glutamyl amino acid + an N-terminal L-alpha-aminoacyl-[peptide]</text>
        <dbReference type="Rhea" id="RHEA:23904"/>
        <dbReference type="Rhea" id="RHEA-COMP:9780"/>
        <dbReference type="Rhea" id="RHEA-COMP:9795"/>
        <dbReference type="ChEBI" id="CHEBI:77644"/>
        <dbReference type="ChEBI" id="CHEBI:78597"/>
        <dbReference type="ChEBI" id="CHEBI:78599"/>
        <dbReference type="ChEBI" id="CHEBI:78608"/>
        <dbReference type="EC" id="2.3.2.2"/>
    </reaction>
</comment>
<evidence type="ECO:0000256" key="4">
    <source>
        <dbReference type="ARBA" id="ARBA00022679"/>
    </source>
</evidence>
<comment type="similarity">
    <text evidence="3 9">Belongs to the gamma-glutamyltransferase family.</text>
</comment>
<feature type="signal peptide" evidence="10">
    <location>
        <begin position="1"/>
        <end position="27"/>
    </location>
</feature>
<keyword evidence="5 9" id="KW-0378">Hydrolase</keyword>
<comment type="caution">
    <text evidence="11">The sequence shown here is derived from an EMBL/GenBank/DDBJ whole genome shotgun (WGS) entry which is preliminary data.</text>
</comment>